<dbReference type="GO" id="GO:0005615">
    <property type="term" value="C:extracellular space"/>
    <property type="evidence" value="ECO:0007669"/>
    <property type="project" value="TreeGrafter"/>
</dbReference>
<dbReference type="PANTHER" id="PTHR24373">
    <property type="entry name" value="SLIT RELATED LEUCINE-RICH REPEAT NEURONAL PROTEIN"/>
    <property type="match status" value="1"/>
</dbReference>
<dbReference type="InterPro" id="IPR032675">
    <property type="entry name" value="LRR_dom_sf"/>
</dbReference>
<sequence length="397" mass="43588">MTDVSVGVTLKFLSLNQGNAQGCAGAHSRLMSAVLRSKRATKVTADGDPHCTTTCSSRCFNTAQSFGDSAKLTLYVERDNPRISERWCKEWALRLIPAKDMHNLHLKFDHHQSSTLRPASGHTSPSMMDMLQWVLHGVEDAVQVITIGRVARESPPMFSFDMNSSQRMGAEDGRFFSHLIHLRSLRLHGALGAIHTEAFPHLLQCLINLPQLQDLVLSSNGLDAKDLEALKPAWNRLPALQSLDLGANAFYGDAACSMAIALRSLTTLTFLNLSDSRLFTNDGLENNNPSNIQDLSSALGGLSQLRTLNMRFSRIQDPSFSAALNNLTALQHLLLDYLDLHVDADVFFPAVLSGLTVLHHLSMAGFKSFTNAEGFSSLFMQMTLPKLLHASSTPCNT</sequence>
<dbReference type="SUPFAM" id="SSF52047">
    <property type="entry name" value="RNI-like"/>
    <property type="match status" value="1"/>
</dbReference>
<evidence type="ECO:0000313" key="4">
    <source>
        <dbReference type="Proteomes" id="UP000232323"/>
    </source>
</evidence>
<organism evidence="3 4">
    <name type="scientific">Chlamydomonas eustigma</name>
    <dbReference type="NCBI Taxonomy" id="1157962"/>
    <lineage>
        <taxon>Eukaryota</taxon>
        <taxon>Viridiplantae</taxon>
        <taxon>Chlorophyta</taxon>
        <taxon>core chlorophytes</taxon>
        <taxon>Chlorophyceae</taxon>
        <taxon>CS clade</taxon>
        <taxon>Chlamydomonadales</taxon>
        <taxon>Chlamydomonadaceae</taxon>
        <taxon>Chlamydomonas</taxon>
    </lineage>
</organism>
<dbReference type="InterPro" id="IPR001611">
    <property type="entry name" value="Leu-rich_rpt"/>
</dbReference>
<dbReference type="PANTHER" id="PTHR24373:SF398">
    <property type="entry name" value="LEUCINE-RICH REPEAT-CONTAINING G-PROTEIN COUPLED RECEPTOR 6"/>
    <property type="match status" value="1"/>
</dbReference>
<dbReference type="GO" id="GO:0005930">
    <property type="term" value="C:axoneme"/>
    <property type="evidence" value="ECO:0007669"/>
    <property type="project" value="UniProtKB-SubCell"/>
</dbReference>
<dbReference type="STRING" id="1157962.A0A250X8B3"/>
<evidence type="ECO:0000256" key="1">
    <source>
        <dbReference type="ARBA" id="ARBA00004430"/>
    </source>
</evidence>
<keyword evidence="2" id="KW-0732">Signal</keyword>
<name>A0A250X8B3_9CHLO</name>
<dbReference type="AlphaFoldDB" id="A0A250X8B3"/>
<dbReference type="OrthoDB" id="5297217at2759"/>
<evidence type="ECO:0000313" key="3">
    <source>
        <dbReference type="EMBL" id="GAX79321.1"/>
    </source>
</evidence>
<protein>
    <submittedName>
        <fullName evidence="3">Uncharacterized protein</fullName>
    </submittedName>
</protein>
<keyword evidence="4" id="KW-1185">Reference proteome</keyword>
<dbReference type="Pfam" id="PF13516">
    <property type="entry name" value="LRR_6"/>
    <property type="match status" value="1"/>
</dbReference>
<proteinExistence type="predicted"/>
<comment type="caution">
    <text evidence="3">The sequence shown here is derived from an EMBL/GenBank/DDBJ whole genome shotgun (WGS) entry which is preliminary data.</text>
</comment>
<accession>A0A250X8B3</accession>
<dbReference type="Proteomes" id="UP000232323">
    <property type="component" value="Unassembled WGS sequence"/>
</dbReference>
<evidence type="ECO:0000256" key="2">
    <source>
        <dbReference type="ARBA" id="ARBA00022729"/>
    </source>
</evidence>
<dbReference type="GO" id="GO:0031012">
    <property type="term" value="C:extracellular matrix"/>
    <property type="evidence" value="ECO:0007669"/>
    <property type="project" value="TreeGrafter"/>
</dbReference>
<gene>
    <name evidence="3" type="ORF">CEUSTIGMA_g6762.t1</name>
</gene>
<dbReference type="Gene3D" id="3.80.10.10">
    <property type="entry name" value="Ribonuclease Inhibitor"/>
    <property type="match status" value="2"/>
</dbReference>
<dbReference type="EMBL" id="BEGY01000041">
    <property type="protein sequence ID" value="GAX79321.1"/>
    <property type="molecule type" value="Genomic_DNA"/>
</dbReference>
<comment type="subcellular location">
    <subcellularLocation>
        <location evidence="1">Cytoplasm</location>
        <location evidence="1">Cytoskeleton</location>
        <location evidence="1">Cilium axoneme</location>
    </subcellularLocation>
</comment>
<reference evidence="3 4" key="1">
    <citation type="submission" date="2017-08" db="EMBL/GenBank/DDBJ databases">
        <title>Acidophilic green algal genome provides insights into adaptation to an acidic environment.</title>
        <authorList>
            <person name="Hirooka S."/>
            <person name="Hirose Y."/>
            <person name="Kanesaki Y."/>
            <person name="Higuchi S."/>
            <person name="Fujiwara T."/>
            <person name="Onuma R."/>
            <person name="Era A."/>
            <person name="Ohbayashi R."/>
            <person name="Uzuka A."/>
            <person name="Nozaki H."/>
            <person name="Yoshikawa H."/>
            <person name="Miyagishima S.Y."/>
        </authorList>
    </citation>
    <scope>NUCLEOTIDE SEQUENCE [LARGE SCALE GENOMIC DNA]</scope>
    <source>
        <strain evidence="3 4">NIES-2499</strain>
    </source>
</reference>
<dbReference type="InterPro" id="IPR050328">
    <property type="entry name" value="Dev_Immune_Receptor"/>
</dbReference>